<name>A0AAV4WX99_CAEEX</name>
<dbReference type="EMBL" id="BPLR01016948">
    <property type="protein sequence ID" value="GIY87516.1"/>
    <property type="molecule type" value="Genomic_DNA"/>
</dbReference>
<keyword evidence="2" id="KW-1185">Reference proteome</keyword>
<comment type="caution">
    <text evidence="1">The sequence shown here is derived from an EMBL/GenBank/DDBJ whole genome shotgun (WGS) entry which is preliminary data.</text>
</comment>
<evidence type="ECO:0000313" key="2">
    <source>
        <dbReference type="Proteomes" id="UP001054945"/>
    </source>
</evidence>
<organism evidence="1 2">
    <name type="scientific">Caerostris extrusa</name>
    <name type="common">Bark spider</name>
    <name type="synonym">Caerostris bankana</name>
    <dbReference type="NCBI Taxonomy" id="172846"/>
    <lineage>
        <taxon>Eukaryota</taxon>
        <taxon>Metazoa</taxon>
        <taxon>Ecdysozoa</taxon>
        <taxon>Arthropoda</taxon>
        <taxon>Chelicerata</taxon>
        <taxon>Arachnida</taxon>
        <taxon>Araneae</taxon>
        <taxon>Araneomorphae</taxon>
        <taxon>Entelegynae</taxon>
        <taxon>Araneoidea</taxon>
        <taxon>Araneidae</taxon>
        <taxon>Caerostris</taxon>
    </lineage>
</organism>
<dbReference type="AlphaFoldDB" id="A0AAV4WX99"/>
<reference evidence="1 2" key="1">
    <citation type="submission" date="2021-06" db="EMBL/GenBank/DDBJ databases">
        <title>Caerostris extrusa draft genome.</title>
        <authorList>
            <person name="Kono N."/>
            <person name="Arakawa K."/>
        </authorList>
    </citation>
    <scope>NUCLEOTIDE SEQUENCE [LARGE SCALE GENOMIC DNA]</scope>
</reference>
<accession>A0AAV4WX99</accession>
<dbReference type="Proteomes" id="UP001054945">
    <property type="component" value="Unassembled WGS sequence"/>
</dbReference>
<evidence type="ECO:0000313" key="1">
    <source>
        <dbReference type="EMBL" id="GIY87516.1"/>
    </source>
</evidence>
<sequence>MAVAYIDVCLPQALLLYSGTLIHPNGACSISLLDVHVLQESHRVKSNYRTPVSLIANSSIRILRPQRGLVGNALTSHLREFNSKIGKRASLKVLCTSWKLLKLVDILLGSLKREEGGN</sequence>
<proteinExistence type="predicted"/>
<gene>
    <name evidence="1" type="ORF">CEXT_715211</name>
</gene>
<protein>
    <submittedName>
        <fullName evidence="1">Uncharacterized protein</fullName>
    </submittedName>
</protein>